<dbReference type="RefSeq" id="WP_312640210.1">
    <property type="nucleotide sequence ID" value="NZ_CP116967.1"/>
</dbReference>
<sequence length="289" mass="31699">MSLSIKVPSHWKTTVLLGSCVYLLAGMTVASGGEKDSTETSQHQSTMEQVEQDGEQHHQFTLLPGHRVITGVVEGVAADQAKVNSGDSGEISPRYLSIERAKEKGFTLKEGDKVTIVVNAKNHVVDYHLSKEKGQSHHNVIKGRLAQPLKVGQDHAVIKTKEGKEQSFPVRPLARSEVAAIPFDTDGLFLIDETNKIASATLTNDVIAEDDWARSTAYNVYRHIQGVVQDEPKKQSLTIQTKDKESLTLPVWDYLQGEMTDLSKGTPVTVLVDSDDKIVDIAHVPQNGK</sequence>
<protein>
    <submittedName>
        <fullName evidence="1">Uncharacterized protein</fullName>
    </submittedName>
</protein>
<reference evidence="1 2" key="1">
    <citation type="submission" date="2023-01" db="EMBL/GenBank/DDBJ databases">
        <title>Cultivation and genomic characterization of new, ubiquitous marine nitrite-oxidizing bacteria from the Nitrospirales.</title>
        <authorList>
            <person name="Mueller A.J."/>
            <person name="Daebeler A."/>
            <person name="Herbold C.W."/>
            <person name="Kirkegaard R.H."/>
            <person name="Daims H."/>
        </authorList>
    </citation>
    <scope>NUCLEOTIDE SEQUENCE [LARGE SCALE GENOMIC DNA]</scope>
    <source>
        <strain evidence="1 2">VA</strain>
    </source>
</reference>
<dbReference type="Proteomes" id="UP001302719">
    <property type="component" value="Chromosome"/>
</dbReference>
<dbReference type="KEGG" id="nall:PP769_11545"/>
<accession>A0AA96G8B6</accession>
<dbReference type="EMBL" id="CP116967">
    <property type="protein sequence ID" value="WNM56612.1"/>
    <property type="molecule type" value="Genomic_DNA"/>
</dbReference>
<organism evidence="1 2">
    <name type="scientific">Candidatus Nitrospira allomarina</name>
    <dbReference type="NCBI Taxonomy" id="3020900"/>
    <lineage>
        <taxon>Bacteria</taxon>
        <taxon>Pseudomonadati</taxon>
        <taxon>Nitrospirota</taxon>
        <taxon>Nitrospiria</taxon>
        <taxon>Nitrospirales</taxon>
        <taxon>Nitrospiraceae</taxon>
        <taxon>Nitrospira</taxon>
    </lineage>
</organism>
<name>A0AA96G8B6_9BACT</name>
<evidence type="ECO:0000313" key="1">
    <source>
        <dbReference type="EMBL" id="WNM56612.1"/>
    </source>
</evidence>
<evidence type="ECO:0000313" key="2">
    <source>
        <dbReference type="Proteomes" id="UP001302719"/>
    </source>
</evidence>
<proteinExistence type="predicted"/>
<keyword evidence="2" id="KW-1185">Reference proteome</keyword>
<gene>
    <name evidence="1" type="ORF">PP769_11545</name>
</gene>
<dbReference type="AlphaFoldDB" id="A0AA96G8B6"/>